<name>A0ABV2NN10_9HYPH</name>
<dbReference type="Proteomes" id="UP001549119">
    <property type="component" value="Unassembled WGS sequence"/>
</dbReference>
<comment type="caution">
    <text evidence="1">The sequence shown here is derived from an EMBL/GenBank/DDBJ whole genome shotgun (WGS) entry which is preliminary data.</text>
</comment>
<reference evidence="1 2" key="1">
    <citation type="submission" date="2024-06" db="EMBL/GenBank/DDBJ databases">
        <title>Genomics of switchgrass bacterial isolates.</title>
        <authorList>
            <person name="Shade A."/>
        </authorList>
    </citation>
    <scope>NUCLEOTIDE SEQUENCE [LARGE SCALE GENOMIC DNA]</scope>
    <source>
        <strain evidence="1 2">PvP084</strain>
    </source>
</reference>
<sequence length="123" mass="13194">MARRAKGPVAYPAALEHVWNWFCAVAATRGNNGFGLLPISYGEIAAWAALSRAEPTPWEISLIREIDAAVLAILNAKKDDREPEIEVAADDIAGVRTVMGALKARSRAVFGKKAANDPAKRPA</sequence>
<dbReference type="Pfam" id="PF23812">
    <property type="entry name" value="Phage_TAC_18"/>
    <property type="match status" value="1"/>
</dbReference>
<organism evidence="1 2">
    <name type="scientific">Methylobacterium radiotolerans</name>
    <dbReference type="NCBI Taxonomy" id="31998"/>
    <lineage>
        <taxon>Bacteria</taxon>
        <taxon>Pseudomonadati</taxon>
        <taxon>Pseudomonadota</taxon>
        <taxon>Alphaproteobacteria</taxon>
        <taxon>Hyphomicrobiales</taxon>
        <taxon>Methylobacteriaceae</taxon>
        <taxon>Methylobacterium</taxon>
    </lineage>
</organism>
<dbReference type="EMBL" id="JBEPNW010000002">
    <property type="protein sequence ID" value="MET3867896.1"/>
    <property type="molecule type" value="Genomic_DNA"/>
</dbReference>
<protein>
    <submittedName>
        <fullName evidence="1">Uncharacterized protein</fullName>
    </submittedName>
</protein>
<proteinExistence type="predicted"/>
<keyword evidence="2" id="KW-1185">Reference proteome</keyword>
<evidence type="ECO:0000313" key="2">
    <source>
        <dbReference type="Proteomes" id="UP001549119"/>
    </source>
</evidence>
<evidence type="ECO:0000313" key="1">
    <source>
        <dbReference type="EMBL" id="MET3867896.1"/>
    </source>
</evidence>
<accession>A0ABV2NN10</accession>
<dbReference type="RefSeq" id="WP_209650635.1">
    <property type="nucleotide sequence ID" value="NZ_JBEPNV010000001.1"/>
</dbReference>
<dbReference type="InterPro" id="IPR056919">
    <property type="entry name" value="Phage_TAC_18"/>
</dbReference>
<gene>
    <name evidence="1" type="ORF">ABIC20_005205</name>
</gene>